<evidence type="ECO:0000313" key="2">
    <source>
        <dbReference type="EMBL" id="MFC5542284.1"/>
    </source>
</evidence>
<evidence type="ECO:0000259" key="1">
    <source>
        <dbReference type="Pfam" id="PF08818"/>
    </source>
</evidence>
<dbReference type="RefSeq" id="WP_390309675.1">
    <property type="nucleotide sequence ID" value="NZ_JBHSNQ010000130.1"/>
</dbReference>
<organism evidence="2 3">
    <name type="scientific">Ureibacillus suwonensis</name>
    <dbReference type="NCBI Taxonomy" id="313007"/>
    <lineage>
        <taxon>Bacteria</taxon>
        <taxon>Bacillati</taxon>
        <taxon>Bacillota</taxon>
        <taxon>Bacilli</taxon>
        <taxon>Bacillales</taxon>
        <taxon>Caryophanaceae</taxon>
        <taxon>Ureibacillus</taxon>
    </lineage>
</organism>
<reference evidence="3" key="1">
    <citation type="journal article" date="2019" name="Int. J. Syst. Evol. Microbiol.">
        <title>The Global Catalogue of Microorganisms (GCM) 10K type strain sequencing project: providing services to taxonomists for standard genome sequencing and annotation.</title>
        <authorList>
            <consortium name="The Broad Institute Genomics Platform"/>
            <consortium name="The Broad Institute Genome Sequencing Center for Infectious Disease"/>
            <person name="Wu L."/>
            <person name="Ma J."/>
        </authorList>
    </citation>
    <scope>NUCLEOTIDE SEQUENCE [LARGE SCALE GENOMIC DNA]</scope>
    <source>
        <strain evidence="3">CCUG 56331</strain>
    </source>
</reference>
<keyword evidence="3" id="KW-1185">Reference proteome</keyword>
<accession>A0ABW0RBZ9</accession>
<feature type="domain" description="YdhG-like" evidence="1">
    <location>
        <begin position="27"/>
        <end position="128"/>
    </location>
</feature>
<dbReference type="InterPro" id="IPR014922">
    <property type="entry name" value="YdhG-like"/>
</dbReference>
<dbReference type="EMBL" id="JBHSNQ010000130">
    <property type="protein sequence ID" value="MFC5542284.1"/>
    <property type="molecule type" value="Genomic_DNA"/>
</dbReference>
<proteinExistence type="predicted"/>
<dbReference type="Proteomes" id="UP001595978">
    <property type="component" value="Unassembled WGS sequence"/>
</dbReference>
<dbReference type="Pfam" id="PF08818">
    <property type="entry name" value="DUF1801"/>
    <property type="match status" value="1"/>
</dbReference>
<name>A0ABW0RBZ9_9BACL</name>
<evidence type="ECO:0000313" key="3">
    <source>
        <dbReference type="Proteomes" id="UP001595978"/>
    </source>
</evidence>
<dbReference type="SUPFAM" id="SSF159888">
    <property type="entry name" value="YdhG-like"/>
    <property type="match status" value="1"/>
</dbReference>
<sequence>MAKYEQKMRETDMDVNEFIEAVESPKKREAAHKLLKIFEDTTGYKGKMWGPSIIGFGSYHYKYASGHEGDAPLVGFSPRKSKISLYFTLDEQEREKLLENFGKHTKGKACVYINKLEDIDIGVLKKLILLDLRQVFGHKKIKFFCTTTIHGLFHIPSRLSK</sequence>
<protein>
    <submittedName>
        <fullName evidence="2">DUF1801 domain-containing protein</fullName>
    </submittedName>
</protein>
<comment type="caution">
    <text evidence="2">The sequence shown here is derived from an EMBL/GenBank/DDBJ whole genome shotgun (WGS) entry which is preliminary data.</text>
</comment>
<gene>
    <name evidence="2" type="ORF">ACFPOH_11195</name>
</gene>